<organism evidence="2 3">
    <name type="scientific">Zingiber officinale</name>
    <name type="common">Ginger</name>
    <name type="synonym">Amomum zingiber</name>
    <dbReference type="NCBI Taxonomy" id="94328"/>
    <lineage>
        <taxon>Eukaryota</taxon>
        <taxon>Viridiplantae</taxon>
        <taxon>Streptophyta</taxon>
        <taxon>Embryophyta</taxon>
        <taxon>Tracheophyta</taxon>
        <taxon>Spermatophyta</taxon>
        <taxon>Magnoliopsida</taxon>
        <taxon>Liliopsida</taxon>
        <taxon>Zingiberales</taxon>
        <taxon>Zingiberaceae</taxon>
        <taxon>Zingiber</taxon>
    </lineage>
</organism>
<dbReference type="EMBL" id="JACMSC010000001">
    <property type="protein sequence ID" value="KAG6537416.1"/>
    <property type="molecule type" value="Genomic_DNA"/>
</dbReference>
<dbReference type="Proteomes" id="UP000734854">
    <property type="component" value="Unassembled WGS sequence"/>
</dbReference>
<comment type="caution">
    <text evidence="2">The sequence shown here is derived from an EMBL/GenBank/DDBJ whole genome shotgun (WGS) entry which is preliminary data.</text>
</comment>
<reference evidence="2 3" key="1">
    <citation type="submission" date="2020-08" db="EMBL/GenBank/DDBJ databases">
        <title>Plant Genome Project.</title>
        <authorList>
            <person name="Zhang R.-G."/>
        </authorList>
    </citation>
    <scope>NUCLEOTIDE SEQUENCE [LARGE SCALE GENOMIC DNA]</scope>
    <source>
        <tissue evidence="2">Rhizome</tissue>
    </source>
</reference>
<dbReference type="OrthoDB" id="684590at2759"/>
<evidence type="ECO:0000313" key="3">
    <source>
        <dbReference type="Proteomes" id="UP000734854"/>
    </source>
</evidence>
<evidence type="ECO:0000256" key="1">
    <source>
        <dbReference type="SAM" id="MobiDB-lite"/>
    </source>
</evidence>
<sequence length="288" mass="32249">MLCSVATSTAAASNSKSTSNWLQRLHSSHSLSVPVHHHLDHFLSSDPSPDPTTLPDPSLNLPLTALCSEAPDLPSLVTALDEKQKIFDIVGGGLAELFVMEGPTGIKAKKSAWKQPNPRACIPFVSDSIDGCREPPTTSPPSSADNSVAEAKKSRTKMCRKRGTARGSTDSDLSACSRTDVTVIDTSHTGWKSEKVIFRNGNMWKVRDKKVWNLNRKKRRLGVVGQKREEWRRLCVEIGKRRLCEEREREEMCDEERRKTQLCLGFLKTKGRENTRQRIFRRGKALNL</sequence>
<accession>A0A8J5HWD8</accession>
<protein>
    <submittedName>
        <fullName evidence="2">Uncharacterized protein</fullName>
    </submittedName>
</protein>
<feature type="compositionally biased region" description="Basic residues" evidence="1">
    <location>
        <begin position="154"/>
        <end position="164"/>
    </location>
</feature>
<evidence type="ECO:0000313" key="2">
    <source>
        <dbReference type="EMBL" id="KAG6537416.1"/>
    </source>
</evidence>
<name>A0A8J5HWD8_ZINOF</name>
<dbReference type="PANTHER" id="PTHR37258">
    <property type="entry name" value="FANTOM PROTEIN"/>
    <property type="match status" value="1"/>
</dbReference>
<gene>
    <name evidence="2" type="ORF">ZIOFF_002510</name>
</gene>
<dbReference type="PANTHER" id="PTHR37258:SF1">
    <property type="entry name" value="FANTOM PROTEIN"/>
    <property type="match status" value="1"/>
</dbReference>
<proteinExistence type="predicted"/>
<keyword evidence="3" id="KW-1185">Reference proteome</keyword>
<dbReference type="AlphaFoldDB" id="A0A8J5HWD8"/>
<feature type="region of interest" description="Disordered" evidence="1">
    <location>
        <begin position="131"/>
        <end position="171"/>
    </location>
</feature>